<comment type="caution">
    <text evidence="1">The sequence shown here is derived from an EMBL/GenBank/DDBJ whole genome shotgun (WGS) entry which is preliminary data.</text>
</comment>
<dbReference type="EMBL" id="QXFY01001681">
    <property type="protein sequence ID" value="KAE9311922.1"/>
    <property type="molecule type" value="Genomic_DNA"/>
</dbReference>
<organism evidence="1 2">
    <name type="scientific">Phytophthora fragariae</name>
    <dbReference type="NCBI Taxonomy" id="53985"/>
    <lineage>
        <taxon>Eukaryota</taxon>
        <taxon>Sar</taxon>
        <taxon>Stramenopiles</taxon>
        <taxon>Oomycota</taxon>
        <taxon>Peronosporomycetes</taxon>
        <taxon>Peronosporales</taxon>
        <taxon>Peronosporaceae</taxon>
        <taxon>Phytophthora</taxon>
    </lineage>
</organism>
<reference evidence="1 2" key="1">
    <citation type="submission" date="2018-09" db="EMBL/GenBank/DDBJ databases">
        <title>Genomic investigation of the strawberry pathogen Phytophthora fragariae indicates pathogenicity is determined by transcriptional variation in three key races.</title>
        <authorList>
            <person name="Adams T.M."/>
            <person name="Armitage A.D."/>
            <person name="Sobczyk M.K."/>
            <person name="Bates H.J."/>
            <person name="Dunwell J.M."/>
            <person name="Nellist C.F."/>
            <person name="Harrison R.J."/>
        </authorList>
    </citation>
    <scope>NUCLEOTIDE SEQUENCE [LARGE SCALE GENOMIC DNA]</scope>
    <source>
        <strain evidence="1 2">NOV-77</strain>
    </source>
</reference>
<accession>A0A6G0R0I6</accession>
<sequence length="315" mass="35213">MATQDETKAEGVTTFHSRAVSYRYLLSVKRDKLMIWLEDRSSKRQWQTAYMPKDDYVTTANAFVDATSADYASLFQQSLDCSLDGTGDVQRKLTCLPDDALRLEFCNTIRLLNSARSIRYAFDLQPVAVDRIQILEAKMRDHQEALNQFGAHLDTRPRCPVHLYVESDVKQTESKLKWKPLDNGNFVVVEKERTAIRAHVPGLYALAVVVNHEPRARDGGAISLCINGLKIQRAATDVSHFTAGPFNPEIGTAWMYAAPLNNIRRVGTAAARCHTSASLMCLARVEKEAQISVICTNIAPAKGFVSHLTVVRIME</sequence>
<dbReference type="AlphaFoldDB" id="A0A6G0R0I6"/>
<gene>
    <name evidence="1" type="ORF">PF008_g20082</name>
</gene>
<evidence type="ECO:0000313" key="1">
    <source>
        <dbReference type="EMBL" id="KAE9311922.1"/>
    </source>
</evidence>
<dbReference type="Proteomes" id="UP000486351">
    <property type="component" value="Unassembled WGS sequence"/>
</dbReference>
<proteinExistence type="predicted"/>
<name>A0A6G0R0I6_9STRA</name>
<protein>
    <submittedName>
        <fullName evidence="1">Uncharacterized protein</fullName>
    </submittedName>
</protein>
<evidence type="ECO:0000313" key="2">
    <source>
        <dbReference type="Proteomes" id="UP000486351"/>
    </source>
</evidence>